<name>A0ABS0EUY5_9BURK</name>
<evidence type="ECO:0000256" key="1">
    <source>
        <dbReference type="SAM" id="MobiDB-lite"/>
    </source>
</evidence>
<reference evidence="3 4" key="1">
    <citation type="submission" date="2020-11" db="EMBL/GenBank/DDBJ databases">
        <title>WGS of Herminiimonas contaminans strain Marseille-Q4544 isolated from planarians Schmidtea mediterranea.</title>
        <authorList>
            <person name="Kangale L."/>
        </authorList>
    </citation>
    <scope>NUCLEOTIDE SEQUENCE [LARGE SCALE GENOMIC DNA]</scope>
    <source>
        <strain evidence="3 4">Marseille-Q4544</strain>
    </source>
</reference>
<feature type="region of interest" description="Disordered" evidence="1">
    <location>
        <begin position="81"/>
        <end position="114"/>
    </location>
</feature>
<evidence type="ECO:0000313" key="4">
    <source>
        <dbReference type="Proteomes" id="UP000657372"/>
    </source>
</evidence>
<keyword evidence="2" id="KW-0812">Transmembrane</keyword>
<accession>A0ABS0EUY5</accession>
<proteinExistence type="predicted"/>
<evidence type="ECO:0008006" key="5">
    <source>
        <dbReference type="Google" id="ProtNLM"/>
    </source>
</evidence>
<feature type="transmembrane region" description="Helical" evidence="2">
    <location>
        <begin position="6"/>
        <end position="26"/>
    </location>
</feature>
<dbReference type="RefSeq" id="WP_195875239.1">
    <property type="nucleotide sequence ID" value="NZ_JADOEL010000005.1"/>
</dbReference>
<keyword evidence="4" id="KW-1185">Reference proteome</keyword>
<protein>
    <recommendedName>
        <fullName evidence="5">Bacteriophage Rz lysis protein</fullName>
    </recommendedName>
</protein>
<comment type="caution">
    <text evidence="3">The sequence shown here is derived from an EMBL/GenBank/DDBJ whole genome shotgun (WGS) entry which is preliminary data.</text>
</comment>
<keyword evidence="2" id="KW-0472">Membrane</keyword>
<gene>
    <name evidence="3" type="ORF">IXC47_08145</name>
</gene>
<dbReference type="Proteomes" id="UP000657372">
    <property type="component" value="Unassembled WGS sequence"/>
</dbReference>
<evidence type="ECO:0000313" key="3">
    <source>
        <dbReference type="EMBL" id="MBF8177647.1"/>
    </source>
</evidence>
<evidence type="ECO:0000256" key="2">
    <source>
        <dbReference type="SAM" id="Phobius"/>
    </source>
</evidence>
<keyword evidence="2" id="KW-1133">Transmembrane helix</keyword>
<sequence>MSLLNPKFWFAIVLWTVAIGGGFYLYGNAAGKNSVLVGTLTATNKALTDRIKENTIVADRLNNEAKKASEDHAKELEAVKRTANANAGKRVPIDPGFCRPTRKAESAETGSDGQDTAAATFLPEFFTSELRQAAAKADEITADMRTLVRRTNEAGCFQ</sequence>
<organism evidence="3 4">
    <name type="scientific">Herminiimonas contaminans</name>
    <dbReference type="NCBI Taxonomy" id="1111140"/>
    <lineage>
        <taxon>Bacteria</taxon>
        <taxon>Pseudomonadati</taxon>
        <taxon>Pseudomonadota</taxon>
        <taxon>Betaproteobacteria</taxon>
        <taxon>Burkholderiales</taxon>
        <taxon>Oxalobacteraceae</taxon>
        <taxon>Herminiimonas</taxon>
    </lineage>
</organism>
<dbReference type="EMBL" id="JADOEL010000005">
    <property type="protein sequence ID" value="MBF8177647.1"/>
    <property type="molecule type" value="Genomic_DNA"/>
</dbReference>